<dbReference type="AlphaFoldDB" id="A0A7J9SG32"/>
<keyword evidence="2" id="KW-1185">Reference proteome</keyword>
<organism evidence="1 2">
    <name type="scientific">Halobellus ruber</name>
    <dbReference type="NCBI Taxonomy" id="2761102"/>
    <lineage>
        <taxon>Archaea</taxon>
        <taxon>Methanobacteriati</taxon>
        <taxon>Methanobacteriota</taxon>
        <taxon>Stenosarchaea group</taxon>
        <taxon>Halobacteria</taxon>
        <taxon>Halobacteriales</taxon>
        <taxon>Haloferacaceae</taxon>
        <taxon>Halobellus</taxon>
    </lineage>
</organism>
<evidence type="ECO:0000313" key="1">
    <source>
        <dbReference type="EMBL" id="MBB6645915.1"/>
    </source>
</evidence>
<sequence>MQDKTNNDDVGIEYELPTNLDESQADLYWSAVETTEEVLNIIAEIQENRKNESGEVCKPITSTQINTIRELNKEYLMPAVSVLTALENEEK</sequence>
<comment type="caution">
    <text evidence="1">The sequence shown here is derived from an EMBL/GenBank/DDBJ whole genome shotgun (WGS) entry which is preliminary data.</text>
</comment>
<dbReference type="RefSeq" id="WP_185192279.1">
    <property type="nucleotide sequence ID" value="NZ_JACKXD010000002.1"/>
</dbReference>
<protein>
    <submittedName>
        <fullName evidence="1">Uncharacterized protein</fullName>
    </submittedName>
</protein>
<name>A0A7J9SG32_9EURY</name>
<proteinExistence type="predicted"/>
<reference evidence="1 2" key="1">
    <citation type="submission" date="2020-08" db="EMBL/GenBank/DDBJ databases">
        <authorList>
            <person name="Seo M.-J."/>
        </authorList>
    </citation>
    <scope>NUCLEOTIDE SEQUENCE [LARGE SCALE GENOMIC DNA]</scope>
    <source>
        <strain evidence="1 2">MBLA0160</strain>
    </source>
</reference>
<accession>A0A7J9SG32</accession>
<dbReference type="EMBL" id="JACKXD010000002">
    <property type="protein sequence ID" value="MBB6645915.1"/>
    <property type="molecule type" value="Genomic_DNA"/>
</dbReference>
<evidence type="ECO:0000313" key="2">
    <source>
        <dbReference type="Proteomes" id="UP000546257"/>
    </source>
</evidence>
<dbReference type="Proteomes" id="UP000546257">
    <property type="component" value="Unassembled WGS sequence"/>
</dbReference>
<gene>
    <name evidence="1" type="ORF">H5V44_06370</name>
</gene>